<protein>
    <recommendedName>
        <fullName evidence="2">14-3-3 domain-containing protein</fullName>
    </recommendedName>
</protein>
<evidence type="ECO:0000313" key="3">
    <source>
        <dbReference type="EMBL" id="KAK8576046.1"/>
    </source>
</evidence>
<evidence type="ECO:0000259" key="2">
    <source>
        <dbReference type="SMART" id="SM00101"/>
    </source>
</evidence>
<comment type="caution">
    <text evidence="3">The sequence shown here is derived from an EMBL/GenBank/DDBJ whole genome shotgun (WGS) entry which is preliminary data.</text>
</comment>
<reference evidence="3 4" key="1">
    <citation type="journal article" date="2024" name="G3 (Bethesda)">
        <title>Genome assembly of Hibiscus sabdariffa L. provides insights into metabolisms of medicinal natural products.</title>
        <authorList>
            <person name="Kim T."/>
        </authorList>
    </citation>
    <scope>NUCLEOTIDE SEQUENCE [LARGE SCALE GENOMIC DNA]</scope>
    <source>
        <strain evidence="3">TK-2024</strain>
        <tissue evidence="3">Old leaves</tissue>
    </source>
</reference>
<dbReference type="Proteomes" id="UP001472677">
    <property type="component" value="Unassembled WGS sequence"/>
</dbReference>
<evidence type="ECO:0000313" key="4">
    <source>
        <dbReference type="Proteomes" id="UP001472677"/>
    </source>
</evidence>
<dbReference type="SUPFAM" id="SSF48445">
    <property type="entry name" value="14-3-3 protein"/>
    <property type="match status" value="1"/>
</dbReference>
<dbReference type="InterPro" id="IPR000308">
    <property type="entry name" value="14-3-3"/>
</dbReference>
<accession>A0ABR2FCH4</accession>
<proteinExistence type="inferred from homology"/>
<sequence>MVMEKVSASADSEELSVEERNLLSVAYKNVIDARRVSWQIVSSIEHKEERRGNEDHVAIIRDYRTKIESKISTICGHCHRRVGSNSPNPTRFDTQFLCVLLRDSQLSGSPLQSRKTAIAELDTLGEESYKDNTLIMQLLRNNLTLRFAG</sequence>
<dbReference type="EMBL" id="JBBPBM010000007">
    <property type="protein sequence ID" value="KAK8576046.1"/>
    <property type="molecule type" value="Genomic_DNA"/>
</dbReference>
<dbReference type="InterPro" id="IPR036815">
    <property type="entry name" value="14-3-3_dom_sf"/>
</dbReference>
<evidence type="ECO:0000256" key="1">
    <source>
        <dbReference type="ARBA" id="ARBA00006141"/>
    </source>
</evidence>
<dbReference type="SMART" id="SM00101">
    <property type="entry name" value="14_3_3"/>
    <property type="match status" value="1"/>
</dbReference>
<keyword evidence="4" id="KW-1185">Reference proteome</keyword>
<dbReference type="Gene3D" id="1.20.190.20">
    <property type="entry name" value="14-3-3 domain"/>
    <property type="match status" value="2"/>
</dbReference>
<feature type="domain" description="14-3-3" evidence="2">
    <location>
        <begin position="1"/>
        <end position="149"/>
    </location>
</feature>
<dbReference type="InterPro" id="IPR023410">
    <property type="entry name" value="14-3-3_domain"/>
</dbReference>
<dbReference type="PRINTS" id="PR00305">
    <property type="entry name" value="1433ZETA"/>
</dbReference>
<dbReference type="PROSITE" id="PS00796">
    <property type="entry name" value="1433_1"/>
    <property type="match status" value="1"/>
</dbReference>
<organism evidence="3 4">
    <name type="scientific">Hibiscus sabdariffa</name>
    <name type="common">roselle</name>
    <dbReference type="NCBI Taxonomy" id="183260"/>
    <lineage>
        <taxon>Eukaryota</taxon>
        <taxon>Viridiplantae</taxon>
        <taxon>Streptophyta</taxon>
        <taxon>Embryophyta</taxon>
        <taxon>Tracheophyta</taxon>
        <taxon>Spermatophyta</taxon>
        <taxon>Magnoliopsida</taxon>
        <taxon>eudicotyledons</taxon>
        <taxon>Gunneridae</taxon>
        <taxon>Pentapetalae</taxon>
        <taxon>rosids</taxon>
        <taxon>malvids</taxon>
        <taxon>Malvales</taxon>
        <taxon>Malvaceae</taxon>
        <taxon>Malvoideae</taxon>
        <taxon>Hibiscus</taxon>
    </lineage>
</organism>
<dbReference type="InterPro" id="IPR023409">
    <property type="entry name" value="14-3-3_CS"/>
</dbReference>
<name>A0ABR2FCH4_9ROSI</name>
<dbReference type="PANTHER" id="PTHR18860">
    <property type="entry name" value="14-3-3 PROTEIN"/>
    <property type="match status" value="1"/>
</dbReference>
<gene>
    <name evidence="3" type="ORF">V6N12_063694</name>
</gene>
<dbReference type="Pfam" id="PF00244">
    <property type="entry name" value="14-3-3"/>
    <property type="match status" value="1"/>
</dbReference>
<comment type="similarity">
    <text evidence="1">Belongs to the 14-3-3 family.</text>
</comment>